<organism evidence="1">
    <name type="scientific">gut metagenome</name>
    <dbReference type="NCBI Taxonomy" id="749906"/>
    <lineage>
        <taxon>unclassified sequences</taxon>
        <taxon>metagenomes</taxon>
        <taxon>organismal metagenomes</taxon>
    </lineage>
</organism>
<sequence>MSSLAKKSERGNSVRSFFDYSTNEPQFPYFSSASSPFHHSFRRNCAMDGVWQHPFYYCPIKVQYSNKV</sequence>
<name>J9G4P5_9ZZZZ</name>
<proteinExistence type="predicted"/>
<protein>
    <submittedName>
        <fullName evidence="1">Uncharacterized protein</fullName>
    </submittedName>
</protein>
<comment type="caution">
    <text evidence="1">The sequence shown here is derived from an EMBL/GenBank/DDBJ whole genome shotgun (WGS) entry which is preliminary data.</text>
</comment>
<dbReference type="AlphaFoldDB" id="J9G4P5"/>
<evidence type="ECO:0000313" key="1">
    <source>
        <dbReference type="EMBL" id="EJW96787.1"/>
    </source>
</evidence>
<dbReference type="EMBL" id="AMCI01005105">
    <property type="protein sequence ID" value="EJW96787.1"/>
    <property type="molecule type" value="Genomic_DNA"/>
</dbReference>
<gene>
    <name evidence="1" type="ORF">EVA_15112</name>
</gene>
<reference evidence="1" key="1">
    <citation type="journal article" date="2012" name="PLoS ONE">
        <title>Gene sets for utilization of primary and secondary nutrition supplies in the distal gut of endangered iberian lynx.</title>
        <authorList>
            <person name="Alcaide M."/>
            <person name="Messina E."/>
            <person name="Richter M."/>
            <person name="Bargiela R."/>
            <person name="Peplies J."/>
            <person name="Huws S.A."/>
            <person name="Newbold C.J."/>
            <person name="Golyshin P.N."/>
            <person name="Simon M.A."/>
            <person name="Lopez G."/>
            <person name="Yakimov M.M."/>
            <person name="Ferrer M."/>
        </authorList>
    </citation>
    <scope>NUCLEOTIDE SEQUENCE</scope>
</reference>
<accession>J9G4P5</accession>